<reference evidence="2" key="1">
    <citation type="submission" date="2014-08" db="EMBL/GenBank/DDBJ databases">
        <authorList>
            <person name="Moulin L."/>
        </authorList>
    </citation>
    <scope>NUCLEOTIDE SEQUENCE [LARGE SCALE GENOMIC DNA]</scope>
</reference>
<accession>A0A090DAK9</accession>
<protein>
    <submittedName>
        <fullName evidence="1">Uncharacterized protein</fullName>
    </submittedName>
</protein>
<sequence>MGPTQRFDWRALSQTYIGSFGTLDRYRPASPQPRFDFGQVPHHATRGQRETARELSALFHLINRAVSERYHLTQFLAPNCSGSRILRMNSHRAALSLWRLRD</sequence>
<organism evidence="1 2">
    <name type="scientific">Mesorhizobium plurifarium</name>
    <dbReference type="NCBI Taxonomy" id="69974"/>
    <lineage>
        <taxon>Bacteria</taxon>
        <taxon>Pseudomonadati</taxon>
        <taxon>Pseudomonadota</taxon>
        <taxon>Alphaproteobacteria</taxon>
        <taxon>Hyphomicrobiales</taxon>
        <taxon>Phyllobacteriaceae</taxon>
        <taxon>Mesorhizobium</taxon>
    </lineage>
</organism>
<evidence type="ECO:0000313" key="2">
    <source>
        <dbReference type="Proteomes" id="UP000045285"/>
    </source>
</evidence>
<gene>
    <name evidence="1" type="ORF">MPL3356_110381</name>
</gene>
<evidence type="ECO:0000313" key="1">
    <source>
        <dbReference type="EMBL" id="CDX12196.1"/>
    </source>
</evidence>
<proteinExistence type="predicted"/>
<keyword evidence="2" id="KW-1185">Reference proteome</keyword>
<dbReference type="Proteomes" id="UP000045285">
    <property type="component" value="Unassembled WGS sequence"/>
</dbReference>
<dbReference type="EMBL" id="CCMZ01000003">
    <property type="protein sequence ID" value="CDX12196.1"/>
    <property type="molecule type" value="Genomic_DNA"/>
</dbReference>
<name>A0A090DAK9_MESPL</name>
<dbReference type="AlphaFoldDB" id="A0A090DAK9"/>